<feature type="domain" description="Gamma tubulin complex component C-terminal" evidence="7">
    <location>
        <begin position="365"/>
        <end position="655"/>
    </location>
</feature>
<proteinExistence type="inferred from homology"/>
<dbReference type="PANTHER" id="PTHR19302:SF27">
    <property type="entry name" value="GAMMA-TUBULIN COMPLEX COMPONENT 4"/>
    <property type="match status" value="1"/>
</dbReference>
<keyword evidence="5 6" id="KW-0206">Cytoskeleton</keyword>
<evidence type="ECO:0000256" key="2">
    <source>
        <dbReference type="ARBA" id="ARBA00010337"/>
    </source>
</evidence>
<dbReference type="InterPro" id="IPR041470">
    <property type="entry name" value="GCP_N"/>
</dbReference>
<dbReference type="PANTHER" id="PTHR19302">
    <property type="entry name" value="GAMMA TUBULIN COMPLEX PROTEIN"/>
    <property type="match status" value="1"/>
</dbReference>
<dbReference type="Gene3D" id="1.20.120.1900">
    <property type="entry name" value="Gamma-tubulin complex, C-terminal domain"/>
    <property type="match status" value="1"/>
</dbReference>
<feature type="domain" description="Gamma tubulin complex component protein N-terminal" evidence="8">
    <location>
        <begin position="2"/>
        <end position="362"/>
    </location>
</feature>
<dbReference type="GeneID" id="101239410"/>
<dbReference type="InterPro" id="IPR042241">
    <property type="entry name" value="GCP_C_sf"/>
</dbReference>
<gene>
    <name evidence="10" type="primary">LOC101239410</name>
</gene>
<name>A0ABM4DDS7_HYDVU</name>
<accession>A0ABM4DDS7</accession>
<dbReference type="InterPro" id="IPR040457">
    <property type="entry name" value="GCP_C"/>
</dbReference>
<sequence length="662" mass="76808">MFHELLVALSGTPGAIFKVNQDTNEIEVTKNLPFVHPSETELLNKICKLGGYYRMFENFIEKFSVDLVPVNLILKTEIVKQNQGLQGQYLHAFCAGLSLVLQPYLQTLIHIEDQIIRDPHTPLSRLHQELEEYFFVFPTLMNMINKIQNKKVHGCQILELLQKTSYCGVPPIKAAVEKILHTCHGVLYKQLSAWMLHGLLVDNYHEFFIVDKKNMKLREERKLSEEDYVDGATMSSNMALRDVKGNEFNEEMLLTESTPSTNESSRITIVPSMLPSYIPTRVAEKVLFIGQSVQMLKDTENLKANNYNSRTSSILQGRETEFLQTLYQLQNQSHLSIPALEVEIDKIKACVAEQLWRLVVEEADLMKHLRLLKEMYLLGRGELYLTFVDHVFYLMKGPSSSTGAYDINAAFKQCLAKILAYSEEHESLFSMTLDASVQGHENEPGYTKTTWDYLRLSYNPPWPLHLLFTQSVMEKYGALFTFLLRVRRTQIELQNVWCLQMTSRRKLSKKKSASILWALRSRMAFFVDNFQYYLQVDVLESQFSLLLEKIKKLRDFESIHKSHDSFLITMLQQSFISMKPVLSILQHVLEICMKFCELVSYNRDSDDDLETALQYTQDFDRQTSVLFKILSSVRSHQTSPHLAQLLLRIDFNKYFTRKSELL</sequence>
<dbReference type="Pfam" id="PF17681">
    <property type="entry name" value="GCP_N_terminal"/>
    <property type="match status" value="1"/>
</dbReference>
<evidence type="ECO:0000256" key="3">
    <source>
        <dbReference type="ARBA" id="ARBA00022490"/>
    </source>
</evidence>
<dbReference type="RefSeq" id="XP_065672561.1">
    <property type="nucleotide sequence ID" value="XM_065816489.1"/>
</dbReference>
<evidence type="ECO:0000256" key="5">
    <source>
        <dbReference type="ARBA" id="ARBA00023212"/>
    </source>
</evidence>
<keyword evidence="9" id="KW-1185">Reference proteome</keyword>
<evidence type="ECO:0000313" key="10">
    <source>
        <dbReference type="RefSeq" id="XP_065672561.1"/>
    </source>
</evidence>
<dbReference type="InterPro" id="IPR007259">
    <property type="entry name" value="GCP"/>
</dbReference>
<evidence type="ECO:0000256" key="4">
    <source>
        <dbReference type="ARBA" id="ARBA00022701"/>
    </source>
</evidence>
<evidence type="ECO:0000259" key="7">
    <source>
        <dbReference type="Pfam" id="PF04130"/>
    </source>
</evidence>
<evidence type="ECO:0000313" key="9">
    <source>
        <dbReference type="Proteomes" id="UP001652625"/>
    </source>
</evidence>
<keyword evidence="4 6" id="KW-0493">Microtubule</keyword>
<keyword evidence="3 6" id="KW-0963">Cytoplasm</keyword>
<dbReference type="Pfam" id="PF04130">
    <property type="entry name" value="GCP_C_terminal"/>
    <property type="match status" value="1"/>
</dbReference>
<evidence type="ECO:0000256" key="6">
    <source>
        <dbReference type="RuleBase" id="RU363050"/>
    </source>
</evidence>
<evidence type="ECO:0000256" key="1">
    <source>
        <dbReference type="ARBA" id="ARBA00004267"/>
    </source>
</evidence>
<reference evidence="10" key="1">
    <citation type="submission" date="2025-08" db="UniProtKB">
        <authorList>
            <consortium name="RefSeq"/>
        </authorList>
    </citation>
    <scope>IDENTIFICATION</scope>
</reference>
<comment type="similarity">
    <text evidence="2 6">Belongs to the TUBGCP family.</text>
</comment>
<comment type="subcellular location">
    <subcellularLocation>
        <location evidence="1 6">Cytoplasm</location>
        <location evidence="1 6">Cytoskeleton</location>
        <location evidence="1 6">Microtubule organizing center</location>
    </subcellularLocation>
</comment>
<dbReference type="Proteomes" id="UP001652625">
    <property type="component" value="Chromosome 13"/>
</dbReference>
<protein>
    <recommendedName>
        <fullName evidence="6">Gamma-tubulin complex component</fullName>
    </recommendedName>
</protein>
<evidence type="ECO:0000259" key="8">
    <source>
        <dbReference type="Pfam" id="PF17681"/>
    </source>
</evidence>
<organism evidence="9 10">
    <name type="scientific">Hydra vulgaris</name>
    <name type="common">Hydra</name>
    <name type="synonym">Hydra attenuata</name>
    <dbReference type="NCBI Taxonomy" id="6087"/>
    <lineage>
        <taxon>Eukaryota</taxon>
        <taxon>Metazoa</taxon>
        <taxon>Cnidaria</taxon>
        <taxon>Hydrozoa</taxon>
        <taxon>Hydroidolina</taxon>
        <taxon>Anthoathecata</taxon>
        <taxon>Aplanulata</taxon>
        <taxon>Hydridae</taxon>
        <taxon>Hydra</taxon>
    </lineage>
</organism>